<gene>
    <name evidence="1" type="ORF">MICPUN_73028</name>
</gene>
<dbReference type="OrthoDB" id="340227at2759"/>
<dbReference type="eggNOG" id="KOG2590">
    <property type="taxonomic scope" value="Eukaryota"/>
</dbReference>
<dbReference type="EMBL" id="CP001324">
    <property type="protein sequence ID" value="ACO61913.1"/>
    <property type="molecule type" value="Genomic_DNA"/>
</dbReference>
<sequence>SPRDIPAFQHPSHSLLEDNGFKQQKYRAFHQRCIDERRRLGPGNSEEMNTLFRFWSYFLRGTFNTKMYKEFCQLAEEDARHSYHYGLQCLFRFYSYGLEKRFRPLIYRDFEEYTLRDYESGSLYGLEKFWAFHYY</sequence>
<dbReference type="GO" id="GO:0000339">
    <property type="term" value="F:RNA cap binding"/>
    <property type="evidence" value="ECO:0007669"/>
    <property type="project" value="InterPro"/>
</dbReference>
<dbReference type="KEGG" id="mis:MICPUN_73028"/>
<dbReference type="AlphaFoldDB" id="C1E2G5"/>
<organism evidence="1 2">
    <name type="scientific">Micromonas commoda (strain RCC299 / NOUM17 / CCMP2709)</name>
    <name type="common">Picoplanktonic green alga</name>
    <dbReference type="NCBI Taxonomy" id="296587"/>
    <lineage>
        <taxon>Eukaryota</taxon>
        <taxon>Viridiplantae</taxon>
        <taxon>Chlorophyta</taxon>
        <taxon>Mamiellophyceae</taxon>
        <taxon>Mamiellales</taxon>
        <taxon>Mamiellaceae</taxon>
        <taxon>Micromonas</taxon>
    </lineage>
</organism>
<name>C1E2G5_MICCC</name>
<reference evidence="1 2" key="1">
    <citation type="journal article" date="2009" name="Science">
        <title>Green evolution and dynamic adaptations revealed by genomes of the marine picoeukaryotes Micromonas.</title>
        <authorList>
            <person name="Worden A.Z."/>
            <person name="Lee J.H."/>
            <person name="Mock T."/>
            <person name="Rouze P."/>
            <person name="Simmons M.P."/>
            <person name="Aerts A.L."/>
            <person name="Allen A.E."/>
            <person name="Cuvelier M.L."/>
            <person name="Derelle E."/>
            <person name="Everett M.V."/>
            <person name="Foulon E."/>
            <person name="Grimwood J."/>
            <person name="Gundlach H."/>
            <person name="Henrissat B."/>
            <person name="Napoli C."/>
            <person name="McDonald S.M."/>
            <person name="Parker M.S."/>
            <person name="Rombauts S."/>
            <person name="Salamov A."/>
            <person name="Von Dassow P."/>
            <person name="Badger J.H."/>
            <person name="Coutinho P.M."/>
            <person name="Demir E."/>
            <person name="Dubchak I."/>
            <person name="Gentemann C."/>
            <person name="Eikrem W."/>
            <person name="Gready J.E."/>
            <person name="John U."/>
            <person name="Lanier W."/>
            <person name="Lindquist E.A."/>
            <person name="Lucas S."/>
            <person name="Mayer K.F."/>
            <person name="Moreau H."/>
            <person name="Not F."/>
            <person name="Otillar R."/>
            <person name="Panaud O."/>
            <person name="Pangilinan J."/>
            <person name="Paulsen I."/>
            <person name="Piegu B."/>
            <person name="Poliakov A."/>
            <person name="Robbens S."/>
            <person name="Schmutz J."/>
            <person name="Toulza E."/>
            <person name="Wyss T."/>
            <person name="Zelensky A."/>
            <person name="Zhou K."/>
            <person name="Armbrust E.V."/>
            <person name="Bhattacharya D."/>
            <person name="Goodenough U.W."/>
            <person name="Van de Peer Y."/>
            <person name="Grigoriev I.V."/>
        </authorList>
    </citation>
    <scope>NUCLEOTIDE SEQUENCE [LARGE SCALE GENOMIC DNA]</scope>
    <source>
        <strain evidence="2">RCC299 / NOUM17</strain>
    </source>
</reference>
<dbReference type="GeneID" id="8241846"/>
<evidence type="ECO:0000313" key="2">
    <source>
        <dbReference type="Proteomes" id="UP000002009"/>
    </source>
</evidence>
<dbReference type="SMART" id="SM00684">
    <property type="entry name" value="DM15"/>
    <property type="match status" value="3"/>
</dbReference>
<dbReference type="Pfam" id="PF21071">
    <property type="entry name" value="LARP1_HEAT"/>
    <property type="match status" value="1"/>
</dbReference>
<dbReference type="InParanoid" id="C1E2G5"/>
<dbReference type="Proteomes" id="UP000002009">
    <property type="component" value="Chromosome 3"/>
</dbReference>
<dbReference type="OMA" id="KYRAFHQ"/>
<proteinExistence type="predicted"/>
<evidence type="ECO:0000313" key="1">
    <source>
        <dbReference type="EMBL" id="ACO61913.1"/>
    </source>
</evidence>
<keyword evidence="2" id="KW-1185">Reference proteome</keyword>
<dbReference type="InterPro" id="IPR006607">
    <property type="entry name" value="DM15"/>
</dbReference>
<feature type="non-terminal residue" evidence="1">
    <location>
        <position position="1"/>
    </location>
</feature>
<dbReference type="GO" id="GO:0048255">
    <property type="term" value="P:mRNA stabilization"/>
    <property type="evidence" value="ECO:0007669"/>
    <property type="project" value="InterPro"/>
</dbReference>
<dbReference type="STRING" id="296587.C1E2G5"/>
<protein>
    <submittedName>
        <fullName evidence="1">Uncharacterized protein</fullName>
    </submittedName>
</protein>
<feature type="non-terminal residue" evidence="1">
    <location>
        <position position="135"/>
    </location>
</feature>
<dbReference type="RefSeq" id="XP_002500655.1">
    <property type="nucleotide sequence ID" value="XM_002500609.1"/>
</dbReference>
<accession>C1E2G5</accession>